<gene>
    <name evidence="3" type="ORF">UFOVP1139_9</name>
    <name evidence="4" type="ORF">UFOVP1209_21</name>
    <name evidence="5" type="ORF">UFOVP1499_26</name>
    <name evidence="6" type="ORF">UFOVP1646_9</name>
    <name evidence="2" type="ORF">UFOVP862_27</name>
</gene>
<accession>A0A6J5SQF2</accession>
<protein>
    <submittedName>
        <fullName evidence="5">Uncharacterized protein</fullName>
    </submittedName>
</protein>
<keyword evidence="1" id="KW-0472">Membrane</keyword>
<dbReference type="EMBL" id="LR797087">
    <property type="protein sequence ID" value="CAB4186051.1"/>
    <property type="molecule type" value="Genomic_DNA"/>
</dbReference>
<evidence type="ECO:0000313" key="6">
    <source>
        <dbReference type="EMBL" id="CAB4222227.1"/>
    </source>
</evidence>
<name>A0A6J5SQF2_9CAUD</name>
<evidence type="ECO:0000313" key="2">
    <source>
        <dbReference type="EMBL" id="CAB4167596.1"/>
    </source>
</evidence>
<organism evidence="5">
    <name type="scientific">uncultured Caudovirales phage</name>
    <dbReference type="NCBI Taxonomy" id="2100421"/>
    <lineage>
        <taxon>Viruses</taxon>
        <taxon>Duplodnaviria</taxon>
        <taxon>Heunggongvirae</taxon>
        <taxon>Uroviricota</taxon>
        <taxon>Caudoviricetes</taxon>
        <taxon>Peduoviridae</taxon>
        <taxon>Maltschvirus</taxon>
        <taxon>Maltschvirus maltsch</taxon>
    </lineage>
</organism>
<proteinExistence type="predicted"/>
<evidence type="ECO:0000256" key="1">
    <source>
        <dbReference type="SAM" id="Phobius"/>
    </source>
</evidence>
<dbReference type="EMBL" id="LR797508">
    <property type="protein sequence ID" value="CAB4222227.1"/>
    <property type="molecule type" value="Genomic_DNA"/>
</dbReference>
<dbReference type="EMBL" id="LR797140">
    <property type="protein sequence ID" value="CAB4189838.1"/>
    <property type="molecule type" value="Genomic_DNA"/>
</dbReference>
<feature type="transmembrane region" description="Helical" evidence="1">
    <location>
        <begin position="12"/>
        <end position="32"/>
    </location>
</feature>
<evidence type="ECO:0000313" key="4">
    <source>
        <dbReference type="EMBL" id="CAB4189838.1"/>
    </source>
</evidence>
<sequence length="38" mass="4000">MLNLASAESFLGSIFFATTLGLIGALAGYFWCRSKGGK</sequence>
<keyword evidence="1" id="KW-0812">Transmembrane</keyword>
<dbReference type="EMBL" id="LR796813">
    <property type="protein sequence ID" value="CAB4167596.1"/>
    <property type="molecule type" value="Genomic_DNA"/>
</dbReference>
<evidence type="ECO:0000313" key="3">
    <source>
        <dbReference type="EMBL" id="CAB4186051.1"/>
    </source>
</evidence>
<reference evidence="5" key="1">
    <citation type="submission" date="2020-05" db="EMBL/GenBank/DDBJ databases">
        <authorList>
            <person name="Chiriac C."/>
            <person name="Salcher M."/>
            <person name="Ghai R."/>
            <person name="Kavagutti S V."/>
        </authorList>
    </citation>
    <scope>NUCLEOTIDE SEQUENCE</scope>
</reference>
<dbReference type="EMBL" id="LR797453">
    <property type="protein sequence ID" value="CAB4217346.1"/>
    <property type="molecule type" value="Genomic_DNA"/>
</dbReference>
<keyword evidence="1" id="KW-1133">Transmembrane helix</keyword>
<evidence type="ECO:0000313" key="5">
    <source>
        <dbReference type="EMBL" id="CAB4217346.1"/>
    </source>
</evidence>